<gene>
    <name evidence="2" type="ORF">CAPTEDRAFT_189441</name>
</gene>
<keyword evidence="4" id="KW-1185">Reference proteome</keyword>
<evidence type="ECO:0000313" key="4">
    <source>
        <dbReference type="Proteomes" id="UP000014760"/>
    </source>
</evidence>
<name>R7V9Q9_CAPTE</name>
<feature type="chain" id="PRO_5008788847" evidence="1">
    <location>
        <begin position="19"/>
        <end position="126"/>
    </location>
</feature>
<organism evidence="2">
    <name type="scientific">Capitella teleta</name>
    <name type="common">Polychaete worm</name>
    <dbReference type="NCBI Taxonomy" id="283909"/>
    <lineage>
        <taxon>Eukaryota</taxon>
        <taxon>Metazoa</taxon>
        <taxon>Spiralia</taxon>
        <taxon>Lophotrochozoa</taxon>
        <taxon>Annelida</taxon>
        <taxon>Polychaeta</taxon>
        <taxon>Sedentaria</taxon>
        <taxon>Scolecida</taxon>
        <taxon>Capitellidae</taxon>
        <taxon>Capitella</taxon>
    </lineage>
</organism>
<dbReference type="EMBL" id="KB293746">
    <property type="protein sequence ID" value="ELU15578.1"/>
    <property type="molecule type" value="Genomic_DNA"/>
</dbReference>
<accession>R7V9Q9</accession>
<keyword evidence="1" id="KW-0732">Signal</keyword>
<dbReference type="Proteomes" id="UP000014760">
    <property type="component" value="Unassembled WGS sequence"/>
</dbReference>
<dbReference type="EMBL" id="AMQN01004537">
    <property type="status" value="NOT_ANNOTATED_CDS"/>
    <property type="molecule type" value="Genomic_DNA"/>
</dbReference>
<proteinExistence type="predicted"/>
<evidence type="ECO:0000256" key="1">
    <source>
        <dbReference type="SAM" id="SignalP"/>
    </source>
</evidence>
<dbReference type="AlphaFoldDB" id="R7V9Q9"/>
<feature type="signal peptide" evidence="1">
    <location>
        <begin position="1"/>
        <end position="18"/>
    </location>
</feature>
<reference evidence="2 4" key="2">
    <citation type="journal article" date="2013" name="Nature">
        <title>Insights into bilaterian evolution from three spiralian genomes.</title>
        <authorList>
            <person name="Simakov O."/>
            <person name="Marletaz F."/>
            <person name="Cho S.J."/>
            <person name="Edsinger-Gonzales E."/>
            <person name="Havlak P."/>
            <person name="Hellsten U."/>
            <person name="Kuo D.H."/>
            <person name="Larsson T."/>
            <person name="Lv J."/>
            <person name="Arendt D."/>
            <person name="Savage R."/>
            <person name="Osoegawa K."/>
            <person name="de Jong P."/>
            <person name="Grimwood J."/>
            <person name="Chapman J.A."/>
            <person name="Shapiro H."/>
            <person name="Aerts A."/>
            <person name="Otillar R.P."/>
            <person name="Terry A.Y."/>
            <person name="Boore J.L."/>
            <person name="Grigoriev I.V."/>
            <person name="Lindberg D.R."/>
            <person name="Seaver E.C."/>
            <person name="Weisblat D.A."/>
            <person name="Putnam N.H."/>
            <person name="Rokhsar D.S."/>
        </authorList>
    </citation>
    <scope>NUCLEOTIDE SEQUENCE</scope>
    <source>
        <strain evidence="2 4">I ESC-2004</strain>
    </source>
</reference>
<dbReference type="EnsemblMetazoa" id="CapteT189441">
    <property type="protein sequence ID" value="CapteP189441"/>
    <property type="gene ID" value="CapteG189441"/>
</dbReference>
<protein>
    <submittedName>
        <fullName evidence="2 3">Uncharacterized protein</fullName>
    </submittedName>
</protein>
<evidence type="ECO:0000313" key="2">
    <source>
        <dbReference type="EMBL" id="ELU15578.1"/>
    </source>
</evidence>
<dbReference type="HOGENOM" id="CLU_1983650_0_0_1"/>
<sequence>MHKLLVSWGFASFMPALACSLADFARMMTAAGDITLSLPIQGEVKVTFQEASDKHQDVKTHTASDAPNCNGETVATSLAKFGTEFFAIVDAVVDCLLKDTECAPKKIILKMEQYNPQMTKEQLPLQ</sequence>
<evidence type="ECO:0000313" key="3">
    <source>
        <dbReference type="EnsemblMetazoa" id="CapteP189441"/>
    </source>
</evidence>
<reference evidence="4" key="1">
    <citation type="submission" date="2012-12" db="EMBL/GenBank/DDBJ databases">
        <authorList>
            <person name="Hellsten U."/>
            <person name="Grimwood J."/>
            <person name="Chapman J.A."/>
            <person name="Shapiro H."/>
            <person name="Aerts A."/>
            <person name="Otillar R.P."/>
            <person name="Terry A.Y."/>
            <person name="Boore J.L."/>
            <person name="Simakov O."/>
            <person name="Marletaz F."/>
            <person name="Cho S.-J."/>
            <person name="Edsinger-Gonzales E."/>
            <person name="Havlak P."/>
            <person name="Kuo D.-H."/>
            <person name="Larsson T."/>
            <person name="Lv J."/>
            <person name="Arendt D."/>
            <person name="Savage R."/>
            <person name="Osoegawa K."/>
            <person name="de Jong P."/>
            <person name="Lindberg D.R."/>
            <person name="Seaver E.C."/>
            <person name="Weisblat D.A."/>
            <person name="Putnam N.H."/>
            <person name="Grigoriev I.V."/>
            <person name="Rokhsar D.S."/>
        </authorList>
    </citation>
    <scope>NUCLEOTIDE SEQUENCE</scope>
    <source>
        <strain evidence="4">I ESC-2004</strain>
    </source>
</reference>
<reference evidence="3" key="3">
    <citation type="submission" date="2015-06" db="UniProtKB">
        <authorList>
            <consortium name="EnsemblMetazoa"/>
        </authorList>
    </citation>
    <scope>IDENTIFICATION</scope>
</reference>